<sequence length="546" mass="58672">MRQVSVQCQAAVLGHEPVAKGGLDTAKLGVAIIGGGVGGLTCARVMQWHGLEVTVYEREPSRESRDQGGVLDLHPESGQWALIQAGLEAEFRAMARCEGQDLRILDKQGTALWEEVSPADLMERPEVDRPALRALLVDSLQPGTVMWGHQLVSIQQTGEGEPYRLGFANGASMTAGLVVGADGVRSSVRPLLTDAQPAYSGVSFIETGVSDADRLHPEIAGTVGRGSLFALGDYKGIIAQRNSTGYIRIYVAFRMPQDGFANLGITFGHPAATRAAVLAQFEGWGQDITDLIKACNDSFIPRPITAMPVGLSWPSQPSITLLGDAAHQMSPFAGAGANLAMQDGAELALELIGAPDPAAAIAHYEAKMFSRAEQEARQSADGLDMCMSHDGAVVRSLKNTTKAITAAGSVFASNLRGLATSLTRQADINHRSLTLEEAAQQLGRQEGQRHEKVVLARELPEVVAVRKPVGDIEHGASKFTEDEIKERQSKAVRSWMEQRMGREKVALVQILQQHNVIVRGGQEEGLKLVDALLHWKAQGDEGDQRP</sequence>
<evidence type="ECO:0000259" key="5">
    <source>
        <dbReference type="Pfam" id="PF01494"/>
    </source>
</evidence>
<keyword evidence="1" id="KW-0285">Flavoprotein</keyword>
<dbReference type="InterPro" id="IPR036188">
    <property type="entry name" value="FAD/NAD-bd_sf"/>
</dbReference>
<dbReference type="AlphaFoldDB" id="A0AAW1P711"/>
<evidence type="ECO:0000313" key="6">
    <source>
        <dbReference type="EMBL" id="KAK9804229.1"/>
    </source>
</evidence>
<feature type="domain" description="FAD-binding" evidence="5">
    <location>
        <begin position="319"/>
        <end position="355"/>
    </location>
</feature>
<dbReference type="Proteomes" id="UP001489004">
    <property type="component" value="Unassembled WGS sequence"/>
</dbReference>
<dbReference type="PANTHER" id="PTHR46972:SF1">
    <property type="entry name" value="FAD DEPENDENT OXIDOREDUCTASE DOMAIN-CONTAINING PROTEIN"/>
    <property type="match status" value="1"/>
</dbReference>
<dbReference type="Gene3D" id="3.50.50.60">
    <property type="entry name" value="FAD/NAD(P)-binding domain"/>
    <property type="match status" value="1"/>
</dbReference>
<dbReference type="SUPFAM" id="SSF51905">
    <property type="entry name" value="FAD/NAD(P)-binding domain"/>
    <property type="match status" value="1"/>
</dbReference>
<dbReference type="EMBL" id="JALJOR010000018">
    <property type="protein sequence ID" value="KAK9804229.1"/>
    <property type="molecule type" value="Genomic_DNA"/>
</dbReference>
<gene>
    <name evidence="6" type="ORF">WJX72_002405</name>
</gene>
<reference evidence="6 7" key="1">
    <citation type="journal article" date="2024" name="Nat. Commun.">
        <title>Phylogenomics reveals the evolutionary origins of lichenization in chlorophyte algae.</title>
        <authorList>
            <person name="Puginier C."/>
            <person name="Libourel C."/>
            <person name="Otte J."/>
            <person name="Skaloud P."/>
            <person name="Haon M."/>
            <person name="Grisel S."/>
            <person name="Petersen M."/>
            <person name="Berrin J.G."/>
            <person name="Delaux P.M."/>
            <person name="Dal Grande F."/>
            <person name="Keller J."/>
        </authorList>
    </citation>
    <scope>NUCLEOTIDE SEQUENCE [LARGE SCALE GENOMIC DNA]</scope>
    <source>
        <strain evidence="6 7">SAG 2043</strain>
    </source>
</reference>
<protein>
    <recommendedName>
        <fullName evidence="5">FAD-binding domain-containing protein</fullName>
    </recommendedName>
</protein>
<organism evidence="6 7">
    <name type="scientific">[Myrmecia] bisecta</name>
    <dbReference type="NCBI Taxonomy" id="41462"/>
    <lineage>
        <taxon>Eukaryota</taxon>
        <taxon>Viridiplantae</taxon>
        <taxon>Chlorophyta</taxon>
        <taxon>core chlorophytes</taxon>
        <taxon>Trebouxiophyceae</taxon>
        <taxon>Trebouxiales</taxon>
        <taxon>Trebouxiaceae</taxon>
        <taxon>Myrmecia</taxon>
    </lineage>
</organism>
<keyword evidence="4" id="KW-0503">Monooxygenase</keyword>
<name>A0AAW1P711_9CHLO</name>
<keyword evidence="7" id="KW-1185">Reference proteome</keyword>
<accession>A0AAW1P711</accession>
<dbReference type="GO" id="GO:0071949">
    <property type="term" value="F:FAD binding"/>
    <property type="evidence" value="ECO:0007669"/>
    <property type="project" value="InterPro"/>
</dbReference>
<dbReference type="Pfam" id="PF01494">
    <property type="entry name" value="FAD_binding_3"/>
    <property type="match status" value="2"/>
</dbReference>
<evidence type="ECO:0000256" key="3">
    <source>
        <dbReference type="ARBA" id="ARBA00023002"/>
    </source>
</evidence>
<dbReference type="InterPro" id="IPR043683">
    <property type="entry name" value="TetX_monooxygenase"/>
</dbReference>
<dbReference type="GO" id="GO:0046677">
    <property type="term" value="P:response to antibiotic"/>
    <property type="evidence" value="ECO:0007669"/>
    <property type="project" value="InterPro"/>
</dbReference>
<evidence type="ECO:0000256" key="4">
    <source>
        <dbReference type="ARBA" id="ARBA00023033"/>
    </source>
</evidence>
<keyword evidence="3" id="KW-0560">Oxidoreductase</keyword>
<keyword evidence="2" id="KW-0274">FAD</keyword>
<evidence type="ECO:0000256" key="2">
    <source>
        <dbReference type="ARBA" id="ARBA00022827"/>
    </source>
</evidence>
<dbReference type="PRINTS" id="PR00420">
    <property type="entry name" value="RNGMNOXGNASE"/>
</dbReference>
<dbReference type="InterPro" id="IPR002938">
    <property type="entry name" value="FAD-bd"/>
</dbReference>
<evidence type="ECO:0000256" key="1">
    <source>
        <dbReference type="ARBA" id="ARBA00022630"/>
    </source>
</evidence>
<comment type="caution">
    <text evidence="6">The sequence shown here is derived from an EMBL/GenBank/DDBJ whole genome shotgun (WGS) entry which is preliminary data.</text>
</comment>
<feature type="domain" description="FAD-binding" evidence="5">
    <location>
        <begin position="29"/>
        <end position="193"/>
    </location>
</feature>
<dbReference type="GO" id="GO:0004497">
    <property type="term" value="F:monooxygenase activity"/>
    <property type="evidence" value="ECO:0007669"/>
    <property type="project" value="UniProtKB-KW"/>
</dbReference>
<evidence type="ECO:0000313" key="7">
    <source>
        <dbReference type="Proteomes" id="UP001489004"/>
    </source>
</evidence>
<dbReference type="HAMAP" id="MF_00845">
    <property type="entry name" value="TetX_monooxygenase"/>
    <property type="match status" value="1"/>
</dbReference>
<dbReference type="PANTHER" id="PTHR46972">
    <property type="entry name" value="MONOOXYGENASE ASQM-RELATED"/>
    <property type="match status" value="1"/>
</dbReference>
<proteinExistence type="inferred from homology"/>